<organism evidence="4 5">
    <name type="scientific">Tetracentron sinense</name>
    <name type="common">Spur-leaf</name>
    <dbReference type="NCBI Taxonomy" id="13715"/>
    <lineage>
        <taxon>Eukaryota</taxon>
        <taxon>Viridiplantae</taxon>
        <taxon>Streptophyta</taxon>
        <taxon>Embryophyta</taxon>
        <taxon>Tracheophyta</taxon>
        <taxon>Spermatophyta</taxon>
        <taxon>Magnoliopsida</taxon>
        <taxon>Trochodendrales</taxon>
        <taxon>Trochodendraceae</taxon>
        <taxon>Tetracentron</taxon>
    </lineage>
</organism>
<dbReference type="AlphaFoldDB" id="A0A834ZAS5"/>
<dbReference type="OrthoDB" id="766965at2759"/>
<evidence type="ECO:0000313" key="5">
    <source>
        <dbReference type="Proteomes" id="UP000655225"/>
    </source>
</evidence>
<dbReference type="InterPro" id="IPR045883">
    <property type="entry name" value="At4g13530-like"/>
</dbReference>
<name>A0A834ZAS5_TETSI</name>
<dbReference type="PANTHER" id="PTHR33646">
    <property type="entry name" value="GB|AAF00631.1"/>
    <property type="match status" value="1"/>
</dbReference>
<keyword evidence="2" id="KW-1133">Transmembrane helix</keyword>
<feature type="region of interest" description="Disordered" evidence="1">
    <location>
        <begin position="119"/>
        <end position="141"/>
    </location>
</feature>
<evidence type="ECO:0000256" key="2">
    <source>
        <dbReference type="SAM" id="Phobius"/>
    </source>
</evidence>
<evidence type="ECO:0000259" key="3">
    <source>
        <dbReference type="Pfam" id="PF20705"/>
    </source>
</evidence>
<dbReference type="OMA" id="PRNDEKH"/>
<dbReference type="InterPro" id="IPR049224">
    <property type="entry name" value="DUF6821"/>
</dbReference>
<feature type="domain" description="DUF6821" evidence="3">
    <location>
        <begin position="99"/>
        <end position="255"/>
    </location>
</feature>
<protein>
    <recommendedName>
        <fullName evidence="3">DUF6821 domain-containing protein</fullName>
    </recommendedName>
</protein>
<dbReference type="Proteomes" id="UP000655225">
    <property type="component" value="Unassembled WGS sequence"/>
</dbReference>
<dbReference type="PANTHER" id="PTHR33646:SF2">
    <property type="entry name" value="F20H23.8 PROTEIN"/>
    <property type="match status" value="1"/>
</dbReference>
<accession>A0A834ZAS5</accession>
<evidence type="ECO:0000313" key="4">
    <source>
        <dbReference type="EMBL" id="KAF8403979.1"/>
    </source>
</evidence>
<reference evidence="4 5" key="1">
    <citation type="submission" date="2020-04" db="EMBL/GenBank/DDBJ databases">
        <title>Plant Genome Project.</title>
        <authorList>
            <person name="Zhang R.-G."/>
        </authorList>
    </citation>
    <scope>NUCLEOTIDE SEQUENCE [LARGE SCALE GENOMIC DNA]</scope>
    <source>
        <strain evidence="4">YNK0</strain>
        <tissue evidence="4">Leaf</tissue>
    </source>
</reference>
<keyword evidence="2" id="KW-0472">Membrane</keyword>
<gene>
    <name evidence="4" type="ORF">HHK36_012089</name>
</gene>
<dbReference type="Pfam" id="PF20705">
    <property type="entry name" value="DUF6821"/>
    <property type="match status" value="1"/>
</dbReference>
<comment type="caution">
    <text evidence="4">The sequence shown here is derived from an EMBL/GenBank/DDBJ whole genome shotgun (WGS) entry which is preliminary data.</text>
</comment>
<proteinExistence type="predicted"/>
<dbReference type="EMBL" id="JABCRI010000007">
    <property type="protein sequence ID" value="KAF8403979.1"/>
    <property type="molecule type" value="Genomic_DNA"/>
</dbReference>
<evidence type="ECO:0000256" key="1">
    <source>
        <dbReference type="SAM" id="MobiDB-lite"/>
    </source>
</evidence>
<sequence length="255" mass="28746">MEKASDEMDLDEWEFLSDDGFHHHVDSGKRLSPGSGIKTRVLETPKKNSSVSSAANQLVHVPIQLEQKLRMIHDHELVNPPSVILEKFKAPNLGGVTADQDAQIFFKNTKENEFVDMKMESPKSSSRGINPQIEEKEETSPRVAIEQEIMDEKNYLDSKCEEQNNWEGGGDHGGLSIWRWRLTGIGALCSIGVTAATVCIFIFGSHQRHKHHQHNQKLLFQINNDDKEINQALSAVRGVPLARTHMTFEAYHDGL</sequence>
<feature type="transmembrane region" description="Helical" evidence="2">
    <location>
        <begin position="185"/>
        <end position="204"/>
    </location>
</feature>
<keyword evidence="2" id="KW-0812">Transmembrane</keyword>
<keyword evidence="5" id="KW-1185">Reference proteome</keyword>